<organism evidence="8 9">
    <name type="scientific">Apodemus speciosus</name>
    <name type="common">Large Japanese field mouse</name>
    <dbReference type="NCBI Taxonomy" id="105296"/>
    <lineage>
        <taxon>Eukaryota</taxon>
        <taxon>Metazoa</taxon>
        <taxon>Chordata</taxon>
        <taxon>Craniata</taxon>
        <taxon>Vertebrata</taxon>
        <taxon>Euteleostomi</taxon>
        <taxon>Mammalia</taxon>
        <taxon>Eutheria</taxon>
        <taxon>Euarchontoglires</taxon>
        <taxon>Glires</taxon>
        <taxon>Rodentia</taxon>
        <taxon>Myomorpha</taxon>
        <taxon>Muroidea</taxon>
        <taxon>Muridae</taxon>
        <taxon>Murinae</taxon>
        <taxon>Apodemus</taxon>
    </lineage>
</organism>
<comment type="subcellular location">
    <subcellularLocation>
        <location evidence="1">Microsome membrane</location>
    </subcellularLocation>
</comment>
<dbReference type="InterPro" id="IPR036396">
    <property type="entry name" value="Cyt_P450_sf"/>
</dbReference>
<evidence type="ECO:0000256" key="7">
    <source>
        <dbReference type="ARBA" id="ARBA00023004"/>
    </source>
</evidence>
<keyword evidence="3" id="KW-0479">Metal-binding</keyword>
<keyword evidence="7" id="KW-0408">Iron</keyword>
<keyword evidence="4" id="KW-0256">Endoplasmic reticulum</keyword>
<dbReference type="InterPro" id="IPR001128">
    <property type="entry name" value="Cyt_P450"/>
</dbReference>
<sequence>MSLWTPTFLFQSITANIICSIVFGERFDYTDRQFSCLLELFYQILSLVGSFSSQDVWLLLSWRFSLKPTDEISKTCRKSSAAIGHHVSSTGHPGPQRRQQTSLMPTFWHGEEKVQKEIDQVIGRHTVATDS</sequence>
<evidence type="ECO:0000256" key="6">
    <source>
        <dbReference type="ARBA" id="ARBA00023002"/>
    </source>
</evidence>
<evidence type="ECO:0000256" key="1">
    <source>
        <dbReference type="ARBA" id="ARBA00004524"/>
    </source>
</evidence>
<evidence type="ECO:0000256" key="5">
    <source>
        <dbReference type="ARBA" id="ARBA00022848"/>
    </source>
</evidence>
<dbReference type="Pfam" id="PF00067">
    <property type="entry name" value="p450"/>
    <property type="match status" value="1"/>
</dbReference>
<keyword evidence="6" id="KW-0560">Oxidoreductase</keyword>
<protein>
    <submittedName>
        <fullName evidence="8">Cytochrome P450</fullName>
    </submittedName>
</protein>
<keyword evidence="5" id="KW-0492">Microsome</keyword>
<comment type="similarity">
    <text evidence="2">Belongs to the cytochrome P450 family.</text>
</comment>
<evidence type="ECO:0000256" key="3">
    <source>
        <dbReference type="ARBA" id="ARBA00022723"/>
    </source>
</evidence>
<evidence type="ECO:0000256" key="2">
    <source>
        <dbReference type="ARBA" id="ARBA00010617"/>
    </source>
</evidence>
<dbReference type="InterPro" id="IPR050182">
    <property type="entry name" value="Cytochrome_P450_fam2"/>
</dbReference>
<evidence type="ECO:0000313" key="8">
    <source>
        <dbReference type="EMBL" id="GAB1291753.1"/>
    </source>
</evidence>
<keyword evidence="9" id="KW-1185">Reference proteome</keyword>
<proteinExistence type="inferred from homology"/>
<name>A0ABQ0EXK2_APOSI</name>
<dbReference type="PANTHER" id="PTHR24300:SF406">
    <property type="entry name" value="CYTOCHROME P450 2B6"/>
    <property type="match status" value="1"/>
</dbReference>
<comment type="caution">
    <text evidence="8">The sequence shown here is derived from an EMBL/GenBank/DDBJ whole genome shotgun (WGS) entry which is preliminary data.</text>
</comment>
<reference evidence="8 9" key="1">
    <citation type="submission" date="2024-08" db="EMBL/GenBank/DDBJ databases">
        <title>The draft genome of Apodemus speciosus.</title>
        <authorList>
            <person name="Nabeshima K."/>
            <person name="Suzuki S."/>
            <person name="Onuma M."/>
        </authorList>
    </citation>
    <scope>NUCLEOTIDE SEQUENCE [LARGE SCALE GENOMIC DNA]</scope>
    <source>
        <strain evidence="8">IB14-021</strain>
    </source>
</reference>
<dbReference type="Proteomes" id="UP001623349">
    <property type="component" value="Unassembled WGS sequence"/>
</dbReference>
<dbReference type="Gene3D" id="1.10.630.10">
    <property type="entry name" value="Cytochrome P450"/>
    <property type="match status" value="1"/>
</dbReference>
<evidence type="ECO:0000313" key="9">
    <source>
        <dbReference type="Proteomes" id="UP001623349"/>
    </source>
</evidence>
<dbReference type="PANTHER" id="PTHR24300">
    <property type="entry name" value="CYTOCHROME P450 508A4-RELATED"/>
    <property type="match status" value="1"/>
</dbReference>
<gene>
    <name evidence="8" type="ORF">APTSU1_000698300</name>
</gene>
<evidence type="ECO:0000256" key="4">
    <source>
        <dbReference type="ARBA" id="ARBA00022824"/>
    </source>
</evidence>
<dbReference type="SUPFAM" id="SSF48264">
    <property type="entry name" value="Cytochrome P450"/>
    <property type="match status" value="1"/>
</dbReference>
<dbReference type="EMBL" id="BAAFST010000007">
    <property type="protein sequence ID" value="GAB1291753.1"/>
    <property type="molecule type" value="Genomic_DNA"/>
</dbReference>
<accession>A0ABQ0EXK2</accession>